<keyword evidence="10" id="KW-1185">Reference proteome</keyword>
<dbReference type="Gene3D" id="3.30.40.10">
    <property type="entry name" value="Zinc/RING finger domain, C3HC4 (zinc finger)"/>
    <property type="match status" value="1"/>
</dbReference>
<evidence type="ECO:0000256" key="4">
    <source>
        <dbReference type="ARBA" id="ARBA00022771"/>
    </source>
</evidence>
<dbReference type="GO" id="GO:0005634">
    <property type="term" value="C:nucleus"/>
    <property type="evidence" value="ECO:0007669"/>
    <property type="project" value="TreeGrafter"/>
</dbReference>
<dbReference type="GO" id="GO:0006915">
    <property type="term" value="P:apoptotic process"/>
    <property type="evidence" value="ECO:0007669"/>
    <property type="project" value="UniProtKB-KW"/>
</dbReference>
<evidence type="ECO:0000256" key="6">
    <source>
        <dbReference type="PROSITE-ProRule" id="PRU00175"/>
    </source>
</evidence>
<dbReference type="SMART" id="SM00238">
    <property type="entry name" value="BIR"/>
    <property type="match status" value="2"/>
</dbReference>
<gene>
    <name evidence="9" type="ORF">CHS0354_035879</name>
</gene>
<dbReference type="InterPro" id="IPR013083">
    <property type="entry name" value="Znf_RING/FYVE/PHD"/>
</dbReference>
<dbReference type="PANTHER" id="PTHR10044:SF139">
    <property type="entry name" value="DEATH-ASSOCIATED INHIBITOR OF APOPTOSIS 2"/>
    <property type="match status" value="1"/>
</dbReference>
<evidence type="ECO:0000256" key="7">
    <source>
        <dbReference type="SAM" id="MobiDB-lite"/>
    </source>
</evidence>
<reference evidence="9" key="1">
    <citation type="journal article" date="2021" name="Genome Biol. Evol.">
        <title>A High-Quality Reference Genome for a Parasitic Bivalve with Doubly Uniparental Inheritance (Bivalvia: Unionida).</title>
        <authorList>
            <person name="Smith C.H."/>
        </authorList>
    </citation>
    <scope>NUCLEOTIDE SEQUENCE</scope>
    <source>
        <strain evidence="9">CHS0354</strain>
    </source>
</reference>
<dbReference type="InterPro" id="IPR001370">
    <property type="entry name" value="BIR_rpt"/>
</dbReference>
<dbReference type="CDD" id="cd00022">
    <property type="entry name" value="BIR"/>
    <property type="match status" value="2"/>
</dbReference>
<sequence>MSEYLCRVLIDLTTAPKNVRNDIILDRFIHFDNGIIVLEEKNAKVKIFPGETKYFSNILSKAATCYSSFNKNVLHAVNNKTILVFNKGERSVLDENIFTNFERSIEMDFKSCVKLEYDAIQGLLCVPLQPELIINERKKVPGVLYPRPLTVPLKQYSEESYMTGENEYTNGTCSLQYCIANVVQPNSIVISSVHSDGGGSSQFHIRQSISSSRQNSFGNPQSEYSLQYSQEIDSANSHYSVENNVSFNSEHDTEYAQQPRHPGFAEYNSRKASFATWQQFVLFSTDVLARAGFYCIGEGTIVRCFFCGTELVNLSPNDDPLLEHIRKLPSCGYLRRNLGPRRIAEYQARIRNGHIDSPQTHEVPSRVTSRNPGPWSSSDHIRSPQYQAYSVRLASFARWPSDIRQRPEQVADAGFYYTGLQDVVRCFACDGGLKNWDPEDDPWIEHARWFPQCPFVLRVKGHEFIVLVRRMMEDSDEDEDAVVHSTFQPNNPMAVASSLRNELNTQLDEENAENVLETDAAKYALDAGYSRTIVARSINELLIKGKLNYTSEDIMELILEKEDKGEVAIEASGFINPSPTPGPSTQKNDAKRSLIAENERLRQCMQCVECKVAKRDILLLPCTHLCLCSNCSDKASICPLCYKKIREKIKTYVI</sequence>
<dbReference type="PROSITE" id="PS50143">
    <property type="entry name" value="BIR_REPEAT_2"/>
    <property type="match status" value="2"/>
</dbReference>
<keyword evidence="4 6" id="KW-0863">Zinc-finger</keyword>
<comment type="caution">
    <text evidence="9">The sequence shown here is derived from an EMBL/GenBank/DDBJ whole genome shotgun (WGS) entry which is preliminary data.</text>
</comment>
<keyword evidence="5" id="KW-0862">Zinc</keyword>
<keyword evidence="2" id="KW-0053">Apoptosis</keyword>
<evidence type="ECO:0000313" key="10">
    <source>
        <dbReference type="Proteomes" id="UP001195483"/>
    </source>
</evidence>
<evidence type="ECO:0000256" key="5">
    <source>
        <dbReference type="ARBA" id="ARBA00022833"/>
    </source>
</evidence>
<protein>
    <recommendedName>
        <fullName evidence="8">RING-type domain-containing protein</fullName>
    </recommendedName>
</protein>
<dbReference type="PANTHER" id="PTHR10044">
    <property type="entry name" value="INHIBITOR OF APOPTOSIS"/>
    <property type="match status" value="1"/>
</dbReference>
<dbReference type="Proteomes" id="UP001195483">
    <property type="component" value="Unassembled WGS sequence"/>
</dbReference>
<dbReference type="Pfam" id="PF13920">
    <property type="entry name" value="zf-C3HC4_3"/>
    <property type="match status" value="1"/>
</dbReference>
<name>A0AAE0SQY7_9BIVA</name>
<dbReference type="EMBL" id="JAEAOA010002094">
    <property type="protein sequence ID" value="KAK3596602.1"/>
    <property type="molecule type" value="Genomic_DNA"/>
</dbReference>
<reference evidence="9" key="2">
    <citation type="journal article" date="2021" name="Genome Biol. Evol.">
        <title>Developing a high-quality reference genome for a parasitic bivalve with doubly uniparental inheritance (Bivalvia: Unionida).</title>
        <authorList>
            <person name="Smith C.H."/>
        </authorList>
    </citation>
    <scope>NUCLEOTIDE SEQUENCE</scope>
    <source>
        <strain evidence="9">CHS0354</strain>
        <tissue evidence="9">Mantle</tissue>
    </source>
</reference>
<dbReference type="InterPro" id="IPR001841">
    <property type="entry name" value="Znf_RING"/>
</dbReference>
<organism evidence="9 10">
    <name type="scientific">Potamilus streckersoni</name>
    <dbReference type="NCBI Taxonomy" id="2493646"/>
    <lineage>
        <taxon>Eukaryota</taxon>
        <taxon>Metazoa</taxon>
        <taxon>Spiralia</taxon>
        <taxon>Lophotrochozoa</taxon>
        <taxon>Mollusca</taxon>
        <taxon>Bivalvia</taxon>
        <taxon>Autobranchia</taxon>
        <taxon>Heteroconchia</taxon>
        <taxon>Palaeoheterodonta</taxon>
        <taxon>Unionida</taxon>
        <taxon>Unionoidea</taxon>
        <taxon>Unionidae</taxon>
        <taxon>Ambleminae</taxon>
        <taxon>Lampsilini</taxon>
        <taxon>Potamilus</taxon>
    </lineage>
</organism>
<evidence type="ECO:0000313" key="9">
    <source>
        <dbReference type="EMBL" id="KAK3596602.1"/>
    </source>
</evidence>
<evidence type="ECO:0000256" key="3">
    <source>
        <dbReference type="ARBA" id="ARBA00022723"/>
    </source>
</evidence>
<dbReference type="Gene3D" id="1.10.1170.10">
    <property type="entry name" value="Inhibitor Of Apoptosis Protein (2mihbC-IAP-1), Chain A"/>
    <property type="match status" value="2"/>
</dbReference>
<evidence type="ECO:0000259" key="8">
    <source>
        <dbReference type="PROSITE" id="PS50089"/>
    </source>
</evidence>
<dbReference type="GO" id="GO:0008270">
    <property type="term" value="F:zinc ion binding"/>
    <property type="evidence" value="ECO:0007669"/>
    <property type="project" value="UniProtKB-KW"/>
</dbReference>
<keyword evidence="3" id="KW-0479">Metal-binding</keyword>
<dbReference type="FunFam" id="1.10.1170.10:FF:000002">
    <property type="entry name" value="Baculoviral IAP repeat containing 7"/>
    <property type="match status" value="1"/>
</dbReference>
<accession>A0AAE0SQY7</accession>
<dbReference type="InterPro" id="IPR050784">
    <property type="entry name" value="IAP"/>
</dbReference>
<dbReference type="Pfam" id="PF00653">
    <property type="entry name" value="BIR"/>
    <property type="match status" value="2"/>
</dbReference>
<feature type="compositionally biased region" description="Polar residues" evidence="7">
    <location>
        <begin position="357"/>
        <end position="379"/>
    </location>
</feature>
<dbReference type="FunFam" id="1.10.1170.10:FF:000003">
    <property type="entry name" value="E3 ubiquitin-protein ligase XIAP"/>
    <property type="match status" value="1"/>
</dbReference>
<reference evidence="9" key="3">
    <citation type="submission" date="2023-05" db="EMBL/GenBank/DDBJ databases">
        <authorList>
            <person name="Smith C.H."/>
        </authorList>
    </citation>
    <scope>NUCLEOTIDE SEQUENCE</scope>
    <source>
        <strain evidence="9">CHS0354</strain>
        <tissue evidence="9">Mantle</tissue>
    </source>
</reference>
<evidence type="ECO:0000256" key="2">
    <source>
        <dbReference type="ARBA" id="ARBA00022703"/>
    </source>
</evidence>
<evidence type="ECO:0000256" key="1">
    <source>
        <dbReference type="ARBA" id="ARBA00006672"/>
    </source>
</evidence>
<proteinExistence type="inferred from homology"/>
<comment type="similarity">
    <text evidence="1">Belongs to the IAP family.</text>
</comment>
<feature type="domain" description="RING-type" evidence="8">
    <location>
        <begin position="604"/>
        <end position="641"/>
    </location>
</feature>
<dbReference type="SUPFAM" id="SSF57924">
    <property type="entry name" value="Inhibitor of apoptosis (IAP) repeat"/>
    <property type="match status" value="2"/>
</dbReference>
<dbReference type="PROSITE" id="PS01282">
    <property type="entry name" value="BIR_REPEAT_1"/>
    <property type="match status" value="1"/>
</dbReference>
<dbReference type="PROSITE" id="PS50089">
    <property type="entry name" value="ZF_RING_2"/>
    <property type="match status" value="1"/>
</dbReference>
<dbReference type="GO" id="GO:0005737">
    <property type="term" value="C:cytoplasm"/>
    <property type="evidence" value="ECO:0007669"/>
    <property type="project" value="TreeGrafter"/>
</dbReference>
<feature type="region of interest" description="Disordered" evidence="7">
    <location>
        <begin position="355"/>
        <end position="379"/>
    </location>
</feature>
<dbReference type="AlphaFoldDB" id="A0AAE0SQY7"/>